<sequence>MNMASSRIVPVVAIMALLLILGGCYHMRAEPEPIKPRVFKVNLVPAEALKRIRNVLEGERRLRILEEQNQGAILVTAPWHFATDTGFGQPAGGRKYYTQLLVEVVVQNGGTQVTLSPYSYEMRSTYAYGENGQVETLNKHYPYEHYPGMFDNNLLTAALNEMAATMQRACSE</sequence>
<evidence type="ECO:0000313" key="1">
    <source>
        <dbReference type="EMBL" id="MBT1070632.1"/>
    </source>
</evidence>
<organism evidence="1 2">
    <name type="scientific">Pelotalea chapellei</name>
    <dbReference type="NCBI Taxonomy" id="44671"/>
    <lineage>
        <taxon>Bacteria</taxon>
        <taxon>Pseudomonadati</taxon>
        <taxon>Thermodesulfobacteriota</taxon>
        <taxon>Desulfuromonadia</taxon>
        <taxon>Geobacterales</taxon>
        <taxon>Geobacteraceae</taxon>
        <taxon>Pelotalea</taxon>
    </lineage>
</organism>
<evidence type="ECO:0008006" key="3">
    <source>
        <dbReference type="Google" id="ProtNLM"/>
    </source>
</evidence>
<dbReference type="EMBL" id="JAHDYS010000002">
    <property type="protein sequence ID" value="MBT1070632.1"/>
    <property type="molecule type" value="Genomic_DNA"/>
</dbReference>
<name>A0ABS5U4Q7_9BACT</name>
<keyword evidence="2" id="KW-1185">Reference proteome</keyword>
<proteinExistence type="predicted"/>
<dbReference type="RefSeq" id="WP_214296557.1">
    <property type="nucleotide sequence ID" value="NZ_JAHDYS010000002.1"/>
</dbReference>
<protein>
    <recommendedName>
        <fullName evidence="3">Lipoprotein</fullName>
    </recommendedName>
</protein>
<reference evidence="1 2" key="1">
    <citation type="submission" date="2021-05" db="EMBL/GenBank/DDBJ databases">
        <title>The draft genome of Geobacter chapellei DSM 13688.</title>
        <authorList>
            <person name="Xu Z."/>
            <person name="Masuda Y."/>
            <person name="Itoh H."/>
            <person name="Senoo K."/>
        </authorList>
    </citation>
    <scope>NUCLEOTIDE SEQUENCE [LARGE SCALE GENOMIC DNA]</scope>
    <source>
        <strain evidence="1 2">DSM 13688</strain>
    </source>
</reference>
<gene>
    <name evidence="1" type="ORF">KJB30_02430</name>
</gene>
<comment type="caution">
    <text evidence="1">The sequence shown here is derived from an EMBL/GenBank/DDBJ whole genome shotgun (WGS) entry which is preliminary data.</text>
</comment>
<accession>A0ABS5U4Q7</accession>
<evidence type="ECO:0000313" key="2">
    <source>
        <dbReference type="Proteomes" id="UP000784128"/>
    </source>
</evidence>
<dbReference type="PROSITE" id="PS51257">
    <property type="entry name" value="PROKAR_LIPOPROTEIN"/>
    <property type="match status" value="1"/>
</dbReference>
<dbReference type="Proteomes" id="UP000784128">
    <property type="component" value="Unassembled WGS sequence"/>
</dbReference>